<keyword evidence="3" id="KW-0963">Cytoplasm</keyword>
<name>A0ABT3CF25_9MYCO</name>
<comment type="similarity">
    <text evidence="1 3">Belongs to the UreD family.</text>
</comment>
<keyword evidence="2 3" id="KW-0143">Chaperone</keyword>
<proteinExistence type="inferred from homology"/>
<protein>
    <recommendedName>
        <fullName evidence="3">Urease accessory protein UreD</fullName>
    </recommendedName>
</protein>
<comment type="subunit">
    <text evidence="3">UreD, UreF and UreG form a complex that acts as a GTP-hydrolysis-dependent molecular chaperone, activating the urease apoprotein by helping to assemble the nickel containing metallocenter of UreC. The UreE protein probably delivers the nickel.</text>
</comment>
<organism evidence="5 6">
    <name type="scientific">Mycolicibacterium komossense</name>
    <dbReference type="NCBI Taxonomy" id="1779"/>
    <lineage>
        <taxon>Bacteria</taxon>
        <taxon>Bacillati</taxon>
        <taxon>Actinomycetota</taxon>
        <taxon>Actinomycetes</taxon>
        <taxon>Mycobacteriales</taxon>
        <taxon>Mycobacteriaceae</taxon>
        <taxon>Mycolicibacterium</taxon>
    </lineage>
</organism>
<evidence type="ECO:0000256" key="1">
    <source>
        <dbReference type="ARBA" id="ARBA00007177"/>
    </source>
</evidence>
<comment type="caution">
    <text evidence="5">The sequence shown here is derived from an EMBL/GenBank/DDBJ whole genome shotgun (WGS) entry which is preliminary data.</text>
</comment>
<evidence type="ECO:0000256" key="4">
    <source>
        <dbReference type="SAM" id="MobiDB-lite"/>
    </source>
</evidence>
<dbReference type="Proteomes" id="UP001526201">
    <property type="component" value="Unassembled WGS sequence"/>
</dbReference>
<dbReference type="HAMAP" id="MF_01384">
    <property type="entry name" value="UreD"/>
    <property type="match status" value="1"/>
</dbReference>
<evidence type="ECO:0000256" key="3">
    <source>
        <dbReference type="HAMAP-Rule" id="MF_01384"/>
    </source>
</evidence>
<keyword evidence="3" id="KW-0996">Nickel insertion</keyword>
<dbReference type="Pfam" id="PF01774">
    <property type="entry name" value="UreD"/>
    <property type="match status" value="1"/>
</dbReference>
<feature type="region of interest" description="Disordered" evidence="4">
    <location>
        <begin position="1"/>
        <end position="21"/>
    </location>
</feature>
<dbReference type="EMBL" id="JACKTY010000031">
    <property type="protein sequence ID" value="MCV7227997.1"/>
    <property type="molecule type" value="Genomic_DNA"/>
</dbReference>
<reference evidence="5 6" key="1">
    <citation type="journal article" date="2022" name="BMC Genomics">
        <title>Comparative genome analysis of mycobacteria focusing on tRNA and non-coding RNA.</title>
        <authorList>
            <person name="Behra P.R.K."/>
            <person name="Pettersson B.M.F."/>
            <person name="Ramesh M."/>
            <person name="Das S."/>
            <person name="Dasgupta S."/>
            <person name="Kirsebom L.A."/>
        </authorList>
    </citation>
    <scope>NUCLEOTIDE SEQUENCE [LARGE SCALE GENOMIC DNA]</scope>
    <source>
        <strain evidence="5 6">DSM 44078</strain>
    </source>
</reference>
<dbReference type="PANTHER" id="PTHR33643">
    <property type="entry name" value="UREASE ACCESSORY PROTEIN D"/>
    <property type="match status" value="1"/>
</dbReference>
<keyword evidence="6" id="KW-1185">Reference proteome</keyword>
<dbReference type="RefSeq" id="WP_264069051.1">
    <property type="nucleotide sequence ID" value="NZ_JACKTY010000031.1"/>
</dbReference>
<evidence type="ECO:0000313" key="6">
    <source>
        <dbReference type="Proteomes" id="UP001526201"/>
    </source>
</evidence>
<evidence type="ECO:0000256" key="2">
    <source>
        <dbReference type="ARBA" id="ARBA00023186"/>
    </source>
</evidence>
<sequence length="301" mass="33083">MTAISLPELTPYQDQPRQAPAGRVAKTGVARLRFAQRGSKTILADMYRKTPLLVQQALYWDEALPDMACVYLISTSGCVLQGDRLHLSVNMAADTQAHLTTQSATKVHSMDANYALMEQRFELSERSYLEYMPGVTIPHRNSRYVTQTDIVVDPTATMLMSEIVMPGRKHHAGGEAFCYDLFSALVRVTRPGGSRLFTEKILIEPAVMPVRSVGAMGKYDVFANVIALTPSECAREILAQTDPGVVDGVYSGASVLPNDAGLIFKVIGSESGPVKRRVRQFWATVRATVLGAELHPEPRWG</sequence>
<dbReference type="PANTHER" id="PTHR33643:SF1">
    <property type="entry name" value="UREASE ACCESSORY PROTEIN D"/>
    <property type="match status" value="1"/>
</dbReference>
<comment type="function">
    <text evidence="3">Required for maturation of urease via the functional incorporation of the urease nickel metallocenter.</text>
</comment>
<accession>A0ABT3CF25</accession>
<dbReference type="InterPro" id="IPR002669">
    <property type="entry name" value="UreD"/>
</dbReference>
<comment type="subcellular location">
    <subcellularLocation>
        <location evidence="3">Cytoplasm</location>
    </subcellularLocation>
</comment>
<gene>
    <name evidence="3" type="primary">ureD</name>
    <name evidence="5" type="ORF">H7J73_18445</name>
</gene>
<evidence type="ECO:0000313" key="5">
    <source>
        <dbReference type="EMBL" id="MCV7227997.1"/>
    </source>
</evidence>